<accession>A0A7U4RPS9</accession>
<keyword evidence="7 10" id="KW-0255">Endonuclease</keyword>
<dbReference type="InterPro" id="IPR050092">
    <property type="entry name" value="RNase_H"/>
</dbReference>
<dbReference type="HAMAP" id="MF_00042">
    <property type="entry name" value="RNase_H"/>
    <property type="match status" value="1"/>
</dbReference>
<dbReference type="GO" id="GO:0005737">
    <property type="term" value="C:cytoplasm"/>
    <property type="evidence" value="ECO:0007669"/>
    <property type="project" value="UniProtKB-SubCell"/>
</dbReference>
<dbReference type="PANTHER" id="PTHR10642:SF26">
    <property type="entry name" value="RIBONUCLEASE H1"/>
    <property type="match status" value="1"/>
</dbReference>
<comment type="subunit">
    <text evidence="3 10">Monomer.</text>
</comment>
<dbReference type="SUPFAM" id="SSF53098">
    <property type="entry name" value="Ribonuclease H-like"/>
    <property type="match status" value="1"/>
</dbReference>
<feature type="binding site" evidence="10">
    <location>
        <position position="14"/>
    </location>
    <ligand>
        <name>Mg(2+)</name>
        <dbReference type="ChEBI" id="CHEBI:18420"/>
        <label>2</label>
    </ligand>
</feature>
<keyword evidence="8 10" id="KW-0378">Hydrolase</keyword>
<evidence type="ECO:0000256" key="1">
    <source>
        <dbReference type="ARBA" id="ARBA00000077"/>
    </source>
</evidence>
<evidence type="ECO:0000256" key="7">
    <source>
        <dbReference type="ARBA" id="ARBA00022759"/>
    </source>
</evidence>
<dbReference type="InterPro" id="IPR002156">
    <property type="entry name" value="RNaseH_domain"/>
</dbReference>
<dbReference type="InterPro" id="IPR012337">
    <property type="entry name" value="RNaseH-like_sf"/>
</dbReference>
<dbReference type="RefSeq" id="WP_046550140.1">
    <property type="nucleotide sequence ID" value="NZ_CP011308.1"/>
</dbReference>
<dbReference type="Proteomes" id="UP000034444">
    <property type="component" value="Chromosome"/>
</dbReference>
<evidence type="ECO:0000256" key="9">
    <source>
        <dbReference type="ARBA" id="ARBA00022842"/>
    </source>
</evidence>
<dbReference type="PANTHER" id="PTHR10642">
    <property type="entry name" value="RIBONUCLEASE H1"/>
    <property type="match status" value="1"/>
</dbReference>
<dbReference type="GO" id="GO:0000287">
    <property type="term" value="F:magnesium ion binding"/>
    <property type="evidence" value="ECO:0007669"/>
    <property type="project" value="UniProtKB-UniRule"/>
</dbReference>
<dbReference type="OrthoDB" id="7845843at2"/>
<reference evidence="13" key="2">
    <citation type="journal article" date="2017" name="Stand. Genomic Sci.">
        <title>Complete genome sequence of the sulfur-oxidizing chemolithoautotrophic Sulfurovum lithotrophicum 42BKTT.</title>
        <authorList>
            <person name="Jeon W."/>
            <person name="Priscilla L."/>
            <person name="Park G."/>
            <person name="Lee H."/>
            <person name="Lee N."/>
            <person name="Lee D."/>
            <person name="Kwon H."/>
            <person name="Ahn I."/>
            <person name="Lee C."/>
            <person name="Lee H."/>
            <person name="Ahn J."/>
        </authorList>
    </citation>
    <scope>NUCLEOTIDE SEQUENCE [LARGE SCALE GENOMIC DNA]</scope>
    <source>
        <strain evidence="13">ATCC BAA-797 / 42BKT</strain>
    </source>
</reference>
<evidence type="ECO:0000256" key="8">
    <source>
        <dbReference type="ARBA" id="ARBA00022801"/>
    </source>
</evidence>
<dbReference type="AlphaFoldDB" id="A0A7U4RPS9"/>
<dbReference type="NCBIfam" id="NF001236">
    <property type="entry name" value="PRK00203.1"/>
    <property type="match status" value="1"/>
</dbReference>
<evidence type="ECO:0000256" key="3">
    <source>
        <dbReference type="ARBA" id="ARBA00011245"/>
    </source>
</evidence>
<evidence type="ECO:0000256" key="5">
    <source>
        <dbReference type="ARBA" id="ARBA00022722"/>
    </source>
</evidence>
<feature type="binding site" evidence="10">
    <location>
        <position position="133"/>
    </location>
    <ligand>
        <name>Mg(2+)</name>
        <dbReference type="ChEBI" id="CHEBI:18420"/>
        <label>2</label>
    </ligand>
</feature>
<dbReference type="CDD" id="cd09278">
    <property type="entry name" value="RNase_HI_prokaryote_like"/>
    <property type="match status" value="1"/>
</dbReference>
<keyword evidence="5 10" id="KW-0540">Nuclease</keyword>
<dbReference type="InterPro" id="IPR022892">
    <property type="entry name" value="RNaseHI"/>
</dbReference>
<feature type="binding site" evidence="10">
    <location>
        <position position="74"/>
    </location>
    <ligand>
        <name>Mg(2+)</name>
        <dbReference type="ChEBI" id="CHEBI:18420"/>
        <label>1</label>
    </ligand>
</feature>
<proteinExistence type="inferred from homology"/>
<name>A0A7U4RPS9_9BACT</name>
<feature type="domain" description="RNase H type-1" evidence="11">
    <location>
        <begin position="5"/>
        <end position="141"/>
    </location>
</feature>
<protein>
    <recommendedName>
        <fullName evidence="4 10">Ribonuclease H</fullName>
        <shortName evidence="10">RNase H</shortName>
        <ecNumber evidence="4 10">3.1.26.4</ecNumber>
    </recommendedName>
</protein>
<reference evidence="12 13" key="1">
    <citation type="submission" date="2015-04" db="EMBL/GenBank/DDBJ databases">
        <title>Complete genome sequence of Sulfurovum lithotrophicum ATCC BAA-797T.</title>
        <authorList>
            <person name="Ahn J."/>
            <person name="Park G."/>
            <person name="Jeon W."/>
            <person name="Jang Y."/>
            <person name="Jang M."/>
            <person name="Lee H."/>
            <person name="Lee H."/>
        </authorList>
    </citation>
    <scope>NUCLEOTIDE SEQUENCE [LARGE SCALE GENOMIC DNA]</scope>
    <source>
        <strain evidence="13">ATCC BAA-797 / 42BKT</strain>
    </source>
</reference>
<comment type="function">
    <text evidence="10">Endonuclease that specifically degrades the RNA of RNA-DNA hybrids.</text>
</comment>
<dbReference type="GO" id="GO:0003676">
    <property type="term" value="F:nucleic acid binding"/>
    <property type="evidence" value="ECO:0007669"/>
    <property type="project" value="InterPro"/>
</dbReference>
<dbReference type="EMBL" id="CP011308">
    <property type="protein sequence ID" value="AKF24026.1"/>
    <property type="molecule type" value="Genomic_DNA"/>
</dbReference>
<evidence type="ECO:0000256" key="10">
    <source>
        <dbReference type="HAMAP-Rule" id="MF_00042"/>
    </source>
</evidence>
<dbReference type="EC" id="3.1.26.4" evidence="4 10"/>
<evidence type="ECO:0000256" key="2">
    <source>
        <dbReference type="ARBA" id="ARBA00005300"/>
    </source>
</evidence>
<feature type="binding site" evidence="10">
    <location>
        <position position="52"/>
    </location>
    <ligand>
        <name>Mg(2+)</name>
        <dbReference type="ChEBI" id="CHEBI:18420"/>
        <label>1</label>
    </ligand>
</feature>
<organism evidence="12 13">
    <name type="scientific">Sulfurovum lithotrophicum</name>
    <dbReference type="NCBI Taxonomy" id="206403"/>
    <lineage>
        <taxon>Bacteria</taxon>
        <taxon>Pseudomonadati</taxon>
        <taxon>Campylobacterota</taxon>
        <taxon>Epsilonproteobacteria</taxon>
        <taxon>Campylobacterales</taxon>
        <taxon>Sulfurovaceae</taxon>
        <taxon>Sulfurovum</taxon>
    </lineage>
</organism>
<comment type="cofactor">
    <cofactor evidence="10">
        <name>Mg(2+)</name>
        <dbReference type="ChEBI" id="CHEBI:18420"/>
    </cofactor>
    <text evidence="10">Binds 1 Mg(2+) ion per subunit. May bind a second metal ion at a regulatory site, or after substrate binding.</text>
</comment>
<feature type="binding site" evidence="10">
    <location>
        <position position="14"/>
    </location>
    <ligand>
        <name>Mg(2+)</name>
        <dbReference type="ChEBI" id="CHEBI:18420"/>
        <label>1</label>
    </ligand>
</feature>
<evidence type="ECO:0000259" key="11">
    <source>
        <dbReference type="PROSITE" id="PS50879"/>
    </source>
</evidence>
<keyword evidence="6 10" id="KW-0479">Metal-binding</keyword>
<dbReference type="GO" id="GO:0043137">
    <property type="term" value="P:DNA replication, removal of RNA primer"/>
    <property type="evidence" value="ECO:0007669"/>
    <property type="project" value="TreeGrafter"/>
</dbReference>
<evidence type="ECO:0000313" key="13">
    <source>
        <dbReference type="Proteomes" id="UP000034444"/>
    </source>
</evidence>
<evidence type="ECO:0000313" key="12">
    <source>
        <dbReference type="EMBL" id="AKF24026.1"/>
    </source>
</evidence>
<comment type="subcellular location">
    <subcellularLocation>
        <location evidence="10">Cytoplasm</location>
    </subcellularLocation>
</comment>
<dbReference type="GO" id="GO:0004523">
    <property type="term" value="F:RNA-DNA hybrid ribonuclease activity"/>
    <property type="evidence" value="ECO:0007669"/>
    <property type="project" value="UniProtKB-UniRule"/>
</dbReference>
<keyword evidence="10" id="KW-0963">Cytoplasm</keyword>
<sequence>MQKQARKQITLYSDGSSLGNPGPGGYGGILEYKGSRKEYFGGEEETTNNRMELRGVIEGLKLLKEPCDVEVVSDSSYVVKAINEWLESWIRRDFKKVKNVDLWKAYIEAAAPHHVHGTWVRGHDGHPENERCDELARNEAERIKATKLKKGTKQ</sequence>
<dbReference type="KEGG" id="slh:YH65_00325"/>
<dbReference type="Gene3D" id="3.30.420.10">
    <property type="entry name" value="Ribonuclease H-like superfamily/Ribonuclease H"/>
    <property type="match status" value="1"/>
</dbReference>
<dbReference type="Pfam" id="PF00075">
    <property type="entry name" value="RNase_H"/>
    <property type="match status" value="1"/>
</dbReference>
<comment type="catalytic activity">
    <reaction evidence="1 10">
        <text>Endonucleolytic cleavage to 5'-phosphomonoester.</text>
        <dbReference type="EC" id="3.1.26.4"/>
    </reaction>
</comment>
<keyword evidence="9 10" id="KW-0460">Magnesium</keyword>
<comment type="similarity">
    <text evidence="2 10">Belongs to the RNase H family.</text>
</comment>
<keyword evidence="13" id="KW-1185">Reference proteome</keyword>
<evidence type="ECO:0000256" key="6">
    <source>
        <dbReference type="ARBA" id="ARBA00022723"/>
    </source>
</evidence>
<dbReference type="InterPro" id="IPR036397">
    <property type="entry name" value="RNaseH_sf"/>
</dbReference>
<dbReference type="PROSITE" id="PS50879">
    <property type="entry name" value="RNASE_H_1"/>
    <property type="match status" value="1"/>
</dbReference>
<evidence type="ECO:0000256" key="4">
    <source>
        <dbReference type="ARBA" id="ARBA00012180"/>
    </source>
</evidence>
<gene>
    <name evidence="10" type="primary">rnhA</name>
    <name evidence="12" type="ORF">YH65_00325</name>
</gene>